<accession>A0ACC0JIB6</accession>
<evidence type="ECO:0000313" key="2">
    <source>
        <dbReference type="Proteomes" id="UP001064048"/>
    </source>
</evidence>
<reference evidence="1 2" key="1">
    <citation type="journal article" date="2022" name="Genome Biol. Evol.">
        <title>The Spruce Budworm Genome: Reconstructing the Evolutionary History of Antifreeze Proteins.</title>
        <authorList>
            <person name="Beliveau C."/>
            <person name="Gagne P."/>
            <person name="Picq S."/>
            <person name="Vernygora O."/>
            <person name="Keeling C.I."/>
            <person name="Pinkney K."/>
            <person name="Doucet D."/>
            <person name="Wen F."/>
            <person name="Johnston J.S."/>
            <person name="Maaroufi H."/>
            <person name="Boyle B."/>
            <person name="Laroche J."/>
            <person name="Dewar K."/>
            <person name="Juretic N."/>
            <person name="Blackburn G."/>
            <person name="Nisole A."/>
            <person name="Brunet B."/>
            <person name="Brandao M."/>
            <person name="Lumley L."/>
            <person name="Duan J."/>
            <person name="Quan G."/>
            <person name="Lucarotti C.J."/>
            <person name="Roe A.D."/>
            <person name="Sperling F.A.H."/>
            <person name="Levesque R.C."/>
            <person name="Cusson M."/>
        </authorList>
    </citation>
    <scope>NUCLEOTIDE SEQUENCE [LARGE SCALE GENOMIC DNA]</scope>
    <source>
        <strain evidence="1">Glfc:IPQL:Cfum</strain>
    </source>
</reference>
<protein>
    <submittedName>
        <fullName evidence="1">Uncharacterized protein</fullName>
    </submittedName>
</protein>
<sequence>MLWSFVLLNVILVTCIWLFNKLTCGICKSSRHLVGKVIVISGGNAGIGYETAKDLAARGARVILGCRDEGRGTAARDRIVAATGNQDVHYRHLDLASLKSVREFADNFNKTEKRLDVLINNAGAFASEFKKTEDGLLLEMQSNHFGPFLLTNLLLPLLKSSAPSRIINVSSIAHQGGSIDFENLNAEKETEKTYGKINIYCNTKLCNILTAVELDRRLKGTGVTVNSLHPGIIVTDITKNDTLFRMIMPLLKMFCKSTWEGAQTTIHLAVAPEVASISGQYFRDCREGKPNLVAQDPELAKKLWEVSEKLVKLK</sequence>
<dbReference type="EMBL" id="CM046122">
    <property type="protein sequence ID" value="KAI8423844.1"/>
    <property type="molecule type" value="Genomic_DNA"/>
</dbReference>
<proteinExistence type="predicted"/>
<evidence type="ECO:0000313" key="1">
    <source>
        <dbReference type="EMBL" id="KAI8423844.1"/>
    </source>
</evidence>
<gene>
    <name evidence="1" type="ORF">MSG28_012854</name>
</gene>
<name>A0ACC0JIB6_CHOFU</name>
<keyword evidence="2" id="KW-1185">Reference proteome</keyword>
<organism evidence="1 2">
    <name type="scientific">Choristoneura fumiferana</name>
    <name type="common">Spruce budworm moth</name>
    <name type="synonym">Archips fumiferana</name>
    <dbReference type="NCBI Taxonomy" id="7141"/>
    <lineage>
        <taxon>Eukaryota</taxon>
        <taxon>Metazoa</taxon>
        <taxon>Ecdysozoa</taxon>
        <taxon>Arthropoda</taxon>
        <taxon>Hexapoda</taxon>
        <taxon>Insecta</taxon>
        <taxon>Pterygota</taxon>
        <taxon>Neoptera</taxon>
        <taxon>Endopterygota</taxon>
        <taxon>Lepidoptera</taxon>
        <taxon>Glossata</taxon>
        <taxon>Ditrysia</taxon>
        <taxon>Tortricoidea</taxon>
        <taxon>Tortricidae</taxon>
        <taxon>Tortricinae</taxon>
        <taxon>Choristoneura</taxon>
    </lineage>
</organism>
<dbReference type="Proteomes" id="UP001064048">
    <property type="component" value="Chromosome 22"/>
</dbReference>
<comment type="caution">
    <text evidence="1">The sequence shown here is derived from an EMBL/GenBank/DDBJ whole genome shotgun (WGS) entry which is preliminary data.</text>
</comment>